<feature type="compositionally biased region" description="Polar residues" evidence="1">
    <location>
        <begin position="447"/>
        <end position="471"/>
    </location>
</feature>
<dbReference type="InterPro" id="IPR036812">
    <property type="entry name" value="NAD(P)_OxRdtase_dom_sf"/>
</dbReference>
<feature type="compositionally biased region" description="Basic residues" evidence="1">
    <location>
        <begin position="676"/>
        <end position="686"/>
    </location>
</feature>
<feature type="region of interest" description="Disordered" evidence="1">
    <location>
        <begin position="792"/>
        <end position="998"/>
    </location>
</feature>
<name>A0AAV9X0U1_9PEZI</name>
<feature type="compositionally biased region" description="Polar residues" evidence="1">
    <location>
        <begin position="1"/>
        <end position="11"/>
    </location>
</feature>
<feature type="compositionally biased region" description="Low complexity" evidence="1">
    <location>
        <begin position="855"/>
        <end position="865"/>
    </location>
</feature>
<feature type="compositionally biased region" description="Low complexity" evidence="1">
    <location>
        <begin position="888"/>
        <end position="902"/>
    </location>
</feature>
<proteinExistence type="predicted"/>
<dbReference type="CDD" id="cd22249">
    <property type="entry name" value="UDM1_RNF168_RNF169-like"/>
    <property type="match status" value="1"/>
</dbReference>
<gene>
    <name evidence="2" type="ORF">TWF694_003575</name>
</gene>
<dbReference type="Proteomes" id="UP001365542">
    <property type="component" value="Unassembled WGS sequence"/>
</dbReference>
<feature type="region of interest" description="Disordered" evidence="1">
    <location>
        <begin position="447"/>
        <end position="480"/>
    </location>
</feature>
<feature type="compositionally biased region" description="Basic and acidic residues" evidence="1">
    <location>
        <begin position="660"/>
        <end position="675"/>
    </location>
</feature>
<feature type="region of interest" description="Disordered" evidence="1">
    <location>
        <begin position="1"/>
        <end position="33"/>
    </location>
</feature>
<comment type="caution">
    <text evidence="2">The sequence shown here is derived from an EMBL/GenBank/DDBJ whole genome shotgun (WGS) entry which is preliminary data.</text>
</comment>
<feature type="compositionally biased region" description="Basic and acidic residues" evidence="1">
    <location>
        <begin position="687"/>
        <end position="721"/>
    </location>
</feature>
<keyword evidence="3" id="KW-1185">Reference proteome</keyword>
<protein>
    <submittedName>
        <fullName evidence="2">Uncharacterized protein</fullName>
    </submittedName>
</protein>
<evidence type="ECO:0000256" key="1">
    <source>
        <dbReference type="SAM" id="MobiDB-lite"/>
    </source>
</evidence>
<feature type="region of interest" description="Disordered" evidence="1">
    <location>
        <begin position="660"/>
        <end position="777"/>
    </location>
</feature>
<dbReference type="EMBL" id="JAVHJO010000013">
    <property type="protein sequence ID" value="KAK6530211.1"/>
    <property type="molecule type" value="Genomic_DNA"/>
</dbReference>
<feature type="compositionally biased region" description="Polar residues" evidence="1">
    <location>
        <begin position="929"/>
        <end position="945"/>
    </location>
</feature>
<dbReference type="AlphaFoldDB" id="A0AAV9X0U1"/>
<evidence type="ECO:0000313" key="3">
    <source>
        <dbReference type="Proteomes" id="UP001365542"/>
    </source>
</evidence>
<sequence>MLSNSSRTGTHSYFWAPGPSTKPVNSITGPPPGRTQYSYSLPHVLYNANAHKTPVVGRAIEQAIANGFRAVHIAAPSNHMPWEEIHQHEKAVGEAIEQGMRRANLQRDMIFIQKIIYPDKHHPFSYHPEVSIKKTFTRLRLKDLSHVCRARPRPGDMEYLDSVLLHIPPSIPLDAVITTYTILATEVPKRLKFIGLDLSNFGDDGALRMAKDVWDASEAHVAVDGGRGIARPSIIMGQFGSRSGWDIKLRQFCKEREVVYIPAGRLEGDITMKVETMVSDNPQIFNHISIGEGIYAMLIGIGAVLLDNCRGVNEMRGVIRIQNFLGWAMDRQAVRWGEIIHWFETLLQEEVWKRGERDVSTVPDTSPLLLSQPLIPFTTPTYPPWQGQQNDAAYDHEHEYGVTELVEPDSYSQLGGQQQFTAPAYLDHLSDPQIYEISQVHHDTVWQPDQGTNTKQFKDTNIQQSTDTLKNPQDADINERQDKVSPELEGIFKPKKTVELLSNGVSMKTDKARGMAFFEYPDHNREKGEVGLDCIETPPALTITPPSSLFGGEGGDVEVQFYTPVGGRVGAKVYEDVICYDAWYGALPRSWSELDLGERAKYWDPGFLKGAREEFEKKRKKQEGILRWREKRQRNDRYWKKREMERVAKAEEKRLRLQKEEEERLKRNQKQDQKMDRKKSQKRKSREKQQQEEIEQVKEMKPVKKEGAVKGQERAKEESPAKKLKLLSRWSDEMENEDEIVKTKMASSPSRVEIKSPNAKNEASKAKGQGQWGHSRMPKQVIDEAPKQIVDGIPKQAVESQKASNLSRRAQARQRASPGGMIKSKDTRQDRGGILPDNRNTSGDGQAISHGHPVSRATTSSTASSLQSWVRTHANRFARTPKHEPRAKSSSRWDTSSLSTKSMTPRQATSDAGEAKGGLCVIQFPDDTAGSSLKTSARQMRTSSGGYRKNDAKNTLNAAQHQEKISVEDENNTSDDRDTKSVSEPNSGEPGKNRAMEEELSRMLKHGRTSFLETIGKANGVYQAVKNSLARRKVAKERGSLATQIWSPNQNPG</sequence>
<reference evidence="2 3" key="1">
    <citation type="submission" date="2019-10" db="EMBL/GenBank/DDBJ databases">
        <authorList>
            <person name="Palmer J.M."/>
        </authorList>
    </citation>
    <scope>NUCLEOTIDE SEQUENCE [LARGE SCALE GENOMIC DNA]</scope>
    <source>
        <strain evidence="2 3">TWF694</strain>
    </source>
</reference>
<dbReference type="Gene3D" id="3.20.20.100">
    <property type="entry name" value="NADP-dependent oxidoreductase domain"/>
    <property type="match status" value="1"/>
</dbReference>
<feature type="compositionally biased region" description="Polar residues" evidence="1">
    <location>
        <begin position="798"/>
        <end position="807"/>
    </location>
</feature>
<organism evidence="2 3">
    <name type="scientific">Orbilia ellipsospora</name>
    <dbReference type="NCBI Taxonomy" id="2528407"/>
    <lineage>
        <taxon>Eukaryota</taxon>
        <taxon>Fungi</taxon>
        <taxon>Dikarya</taxon>
        <taxon>Ascomycota</taxon>
        <taxon>Pezizomycotina</taxon>
        <taxon>Orbiliomycetes</taxon>
        <taxon>Orbiliales</taxon>
        <taxon>Orbiliaceae</taxon>
        <taxon>Orbilia</taxon>
    </lineage>
</organism>
<evidence type="ECO:0000313" key="2">
    <source>
        <dbReference type="EMBL" id="KAK6530211.1"/>
    </source>
</evidence>
<accession>A0AAV9X0U1</accession>